<evidence type="ECO:0000259" key="6">
    <source>
        <dbReference type="Pfam" id="PF01258"/>
    </source>
</evidence>
<evidence type="ECO:0000256" key="4">
    <source>
        <dbReference type="PROSITE-ProRule" id="PRU00510"/>
    </source>
</evidence>
<dbReference type="PROSITE" id="PS51128">
    <property type="entry name" value="ZF_DKSA_2"/>
    <property type="match status" value="1"/>
</dbReference>
<dbReference type="GO" id="GO:0008270">
    <property type="term" value="F:zinc ion binding"/>
    <property type="evidence" value="ECO:0007669"/>
    <property type="project" value="UniProtKB-KW"/>
</dbReference>
<feature type="domain" description="Zinc finger DksA/TraR C4-type" evidence="6">
    <location>
        <begin position="84"/>
        <end position="113"/>
    </location>
</feature>
<dbReference type="SUPFAM" id="SSF57716">
    <property type="entry name" value="Glucocorticoid receptor-like (DNA-binding domain)"/>
    <property type="match status" value="1"/>
</dbReference>
<keyword evidence="2" id="KW-0863">Zinc-finger</keyword>
<feature type="zinc finger region" description="dksA C4-type" evidence="4">
    <location>
        <begin position="89"/>
        <end position="113"/>
    </location>
</feature>
<evidence type="ECO:0000313" key="7">
    <source>
        <dbReference type="EMBL" id="KKS70399.1"/>
    </source>
</evidence>
<proteinExistence type="predicted"/>
<keyword evidence="1" id="KW-0479">Metal-binding</keyword>
<evidence type="ECO:0000256" key="3">
    <source>
        <dbReference type="ARBA" id="ARBA00022833"/>
    </source>
</evidence>
<dbReference type="PANTHER" id="PTHR33823:SF4">
    <property type="entry name" value="GENERAL STRESS PROTEIN 16O"/>
    <property type="match status" value="1"/>
</dbReference>
<feature type="region of interest" description="Disordered" evidence="5">
    <location>
        <begin position="28"/>
        <end position="50"/>
    </location>
</feature>
<evidence type="ECO:0000256" key="2">
    <source>
        <dbReference type="ARBA" id="ARBA00022771"/>
    </source>
</evidence>
<name>A0A0G1BB25_9BACT</name>
<dbReference type="PANTHER" id="PTHR33823">
    <property type="entry name" value="RNA POLYMERASE-BINDING TRANSCRIPTION FACTOR DKSA-RELATED"/>
    <property type="match status" value="1"/>
</dbReference>
<organism evidence="7 8">
    <name type="scientific">Candidatus Daviesbacteria bacterium GW2011_GWA2_42_7</name>
    <dbReference type="NCBI Taxonomy" id="1618425"/>
    <lineage>
        <taxon>Bacteria</taxon>
        <taxon>Candidatus Daviesiibacteriota</taxon>
    </lineage>
</organism>
<dbReference type="Pfam" id="PF01258">
    <property type="entry name" value="zf-dskA_traR"/>
    <property type="match status" value="1"/>
</dbReference>
<gene>
    <name evidence="7" type="ORF">UV41_C0024G0003</name>
</gene>
<evidence type="ECO:0000256" key="1">
    <source>
        <dbReference type="ARBA" id="ARBA00022723"/>
    </source>
</evidence>
<dbReference type="EMBL" id="LCEJ01000024">
    <property type="protein sequence ID" value="KKS70399.1"/>
    <property type="molecule type" value="Genomic_DNA"/>
</dbReference>
<protein>
    <submittedName>
        <fullName evidence="7">Transcriptional regulator, TraR/DksA family</fullName>
    </submittedName>
</protein>
<dbReference type="Gene3D" id="1.20.120.910">
    <property type="entry name" value="DksA, coiled-coil domain"/>
    <property type="match status" value="1"/>
</dbReference>
<comment type="caution">
    <text evidence="7">The sequence shown here is derived from an EMBL/GenBank/DDBJ whole genome shotgun (WGS) entry which is preliminary data.</text>
</comment>
<dbReference type="InterPro" id="IPR020458">
    <property type="entry name" value="Znf_DskA_TraR_CS"/>
</dbReference>
<evidence type="ECO:0000313" key="8">
    <source>
        <dbReference type="Proteomes" id="UP000034785"/>
    </source>
</evidence>
<dbReference type="Proteomes" id="UP000034785">
    <property type="component" value="Unassembled WGS sequence"/>
</dbReference>
<evidence type="ECO:0000256" key="5">
    <source>
        <dbReference type="SAM" id="MobiDB-lite"/>
    </source>
</evidence>
<sequence>MLNLPRQTLDKITKVLLRRQRQVDEQLESIEKDDPVLAPGVDEASESGTDSWKADVHGRLVAIKNDLGGLSKKIAHALTRIKIGTYGKCENCGKDIEAERLEAMPTANLCISCSKKTSKK</sequence>
<reference evidence="7 8" key="1">
    <citation type="journal article" date="2015" name="Nature">
        <title>rRNA introns, odd ribosomes, and small enigmatic genomes across a large radiation of phyla.</title>
        <authorList>
            <person name="Brown C.T."/>
            <person name="Hug L.A."/>
            <person name="Thomas B.C."/>
            <person name="Sharon I."/>
            <person name="Castelle C.J."/>
            <person name="Singh A."/>
            <person name="Wilkins M.J."/>
            <person name="Williams K.H."/>
            <person name="Banfield J.F."/>
        </authorList>
    </citation>
    <scope>NUCLEOTIDE SEQUENCE [LARGE SCALE GENOMIC DNA]</scope>
</reference>
<keyword evidence="3" id="KW-0862">Zinc</keyword>
<accession>A0A0G1BB25</accession>
<dbReference type="AlphaFoldDB" id="A0A0G1BB25"/>
<dbReference type="PROSITE" id="PS01102">
    <property type="entry name" value="ZF_DKSA_1"/>
    <property type="match status" value="1"/>
</dbReference>
<dbReference type="InterPro" id="IPR000962">
    <property type="entry name" value="Znf_DskA_TraR"/>
</dbReference>